<gene>
    <name evidence="3" type="ORF">H4Q32_015299</name>
</gene>
<feature type="transmembrane region" description="Helical" evidence="2">
    <location>
        <begin position="70"/>
        <end position="92"/>
    </location>
</feature>
<comment type="caution">
    <text evidence="3">The sequence shown here is derived from an EMBL/GenBank/DDBJ whole genome shotgun (WGS) entry which is preliminary data.</text>
</comment>
<evidence type="ECO:0000313" key="3">
    <source>
        <dbReference type="EMBL" id="KAI2649364.1"/>
    </source>
</evidence>
<keyword evidence="4" id="KW-1185">Reference proteome</keyword>
<name>A0ABQ8LG97_LABRO</name>
<keyword evidence="2" id="KW-0812">Transmembrane</keyword>
<dbReference type="PANTHER" id="PTHR14096">
    <property type="entry name" value="APOLIPOPROTEIN L"/>
    <property type="match status" value="1"/>
</dbReference>
<accession>A0ABQ8LG97</accession>
<keyword evidence="2" id="KW-0472">Membrane</keyword>
<comment type="similarity">
    <text evidence="1">Belongs to the apolipoprotein L family.</text>
</comment>
<keyword evidence="2" id="KW-1133">Transmembrane helix</keyword>
<evidence type="ECO:0000256" key="2">
    <source>
        <dbReference type="SAM" id="Phobius"/>
    </source>
</evidence>
<dbReference type="Proteomes" id="UP000830375">
    <property type="component" value="Unassembled WGS sequence"/>
</dbReference>
<reference evidence="3 4" key="1">
    <citation type="submission" date="2022-01" db="EMBL/GenBank/DDBJ databases">
        <title>A high-quality chromosome-level genome assembly of rohu carp, Labeo rohita.</title>
        <authorList>
            <person name="Arick M.A. II"/>
            <person name="Hsu C.-Y."/>
            <person name="Magbanua Z."/>
            <person name="Pechanova O."/>
            <person name="Grover C."/>
            <person name="Miller E."/>
            <person name="Thrash A."/>
            <person name="Ezzel L."/>
            <person name="Alam S."/>
            <person name="Benzie J."/>
            <person name="Hamilton M."/>
            <person name="Karsi A."/>
            <person name="Lawrence M.L."/>
            <person name="Peterson D.G."/>
        </authorList>
    </citation>
    <scope>NUCLEOTIDE SEQUENCE [LARGE SCALE GENOMIC DNA]</scope>
    <source>
        <strain evidence="4">BAU-BD-2019</strain>
        <tissue evidence="3">Blood</tissue>
    </source>
</reference>
<dbReference type="PANTHER" id="PTHR14096:SF57">
    <property type="entry name" value="APOLIPOPROTEIN L4"/>
    <property type="match status" value="1"/>
</dbReference>
<sequence length="372" mass="41319">MKQMLHHLNQLIEIRMDEHTRLAFLFQENAQKFIDEFGECRSRMWQLLSDLEDTAGHLDSMKKGASISTVAGSSVGIIGGVLSITGIILALFTAGASLGLTAAGAGLGGVSVVNAVVTGITEMAVNSHHEHNAQSYLKSYKDDMIKIEDCLKEVANSERPLVQPSGVDAETILTDIGEVFKETLNGMVYKSEKATEAVTEIELKELSTARDVPQVAKNLSGTEKLAKASTLAITKCVKVASGLTNAFFIGLDGYFVIKESISLAQGSETEVSKLIRSRAVLWKSELEAWEKMYDSLCIGKKRQLARARILWRNNLFLRYRNMHERTFKCSHNCFHCKRLNQAQHITHVSACKNLNEQIYQIKMIDTFICFIP</sequence>
<dbReference type="EMBL" id="JACTAM010000023">
    <property type="protein sequence ID" value="KAI2649364.1"/>
    <property type="molecule type" value="Genomic_DNA"/>
</dbReference>
<feature type="transmembrane region" description="Helical" evidence="2">
    <location>
        <begin position="98"/>
        <end position="117"/>
    </location>
</feature>
<evidence type="ECO:0000256" key="1">
    <source>
        <dbReference type="ARBA" id="ARBA00010090"/>
    </source>
</evidence>
<protein>
    <submittedName>
        <fullName evidence="3">Apolipoprotein L3</fullName>
    </submittedName>
</protein>
<proteinExistence type="inferred from homology"/>
<organism evidence="3 4">
    <name type="scientific">Labeo rohita</name>
    <name type="common">Indian major carp</name>
    <name type="synonym">Cyprinus rohita</name>
    <dbReference type="NCBI Taxonomy" id="84645"/>
    <lineage>
        <taxon>Eukaryota</taxon>
        <taxon>Metazoa</taxon>
        <taxon>Chordata</taxon>
        <taxon>Craniata</taxon>
        <taxon>Vertebrata</taxon>
        <taxon>Euteleostomi</taxon>
        <taxon>Actinopterygii</taxon>
        <taxon>Neopterygii</taxon>
        <taxon>Teleostei</taxon>
        <taxon>Ostariophysi</taxon>
        <taxon>Cypriniformes</taxon>
        <taxon>Cyprinidae</taxon>
        <taxon>Labeoninae</taxon>
        <taxon>Labeonini</taxon>
        <taxon>Labeo</taxon>
    </lineage>
</organism>
<dbReference type="InterPro" id="IPR008405">
    <property type="entry name" value="ApoL"/>
</dbReference>
<dbReference type="Pfam" id="PF05461">
    <property type="entry name" value="ApoL"/>
    <property type="match status" value="1"/>
</dbReference>
<evidence type="ECO:0000313" key="4">
    <source>
        <dbReference type="Proteomes" id="UP000830375"/>
    </source>
</evidence>